<proteinExistence type="predicted"/>
<evidence type="ECO:0008006" key="5">
    <source>
        <dbReference type="Google" id="ProtNLM"/>
    </source>
</evidence>
<gene>
    <name evidence="3" type="ORF">DW070_01585</name>
</gene>
<name>A0A3E2TSH7_9FIRM</name>
<reference evidence="3 4" key="1">
    <citation type="submission" date="2018-08" db="EMBL/GenBank/DDBJ databases">
        <title>A genome reference for cultivated species of the human gut microbiota.</title>
        <authorList>
            <person name="Zou Y."/>
            <person name="Xue W."/>
            <person name="Luo G."/>
        </authorList>
    </citation>
    <scope>NUCLEOTIDE SEQUENCE [LARGE SCALE GENOMIC DNA]</scope>
    <source>
        <strain evidence="3 4">AF45-17</strain>
    </source>
</reference>
<organism evidence="3 4">
    <name type="scientific">Coprococcus catus</name>
    <dbReference type="NCBI Taxonomy" id="116085"/>
    <lineage>
        <taxon>Bacteria</taxon>
        <taxon>Bacillati</taxon>
        <taxon>Bacillota</taxon>
        <taxon>Clostridia</taxon>
        <taxon>Lachnospirales</taxon>
        <taxon>Lachnospiraceae</taxon>
        <taxon>Coprococcus</taxon>
    </lineage>
</organism>
<dbReference type="InterPro" id="IPR032208">
    <property type="entry name" value="DUF5027"/>
</dbReference>
<evidence type="ECO:0000313" key="4">
    <source>
        <dbReference type="Proteomes" id="UP000260773"/>
    </source>
</evidence>
<comment type="caution">
    <text evidence="3">The sequence shown here is derived from an EMBL/GenBank/DDBJ whole genome shotgun (WGS) entry which is preliminary data.</text>
</comment>
<keyword evidence="2" id="KW-0732">Signal</keyword>
<evidence type="ECO:0000256" key="1">
    <source>
        <dbReference type="SAM" id="MobiDB-lite"/>
    </source>
</evidence>
<dbReference type="PROSITE" id="PS51257">
    <property type="entry name" value="PROKAR_LIPOPROTEIN"/>
    <property type="match status" value="1"/>
</dbReference>
<feature type="signal peptide" evidence="2">
    <location>
        <begin position="1"/>
        <end position="26"/>
    </location>
</feature>
<dbReference type="Proteomes" id="UP000260773">
    <property type="component" value="Unassembled WGS sequence"/>
</dbReference>
<feature type="chain" id="PRO_5017639465" description="DUF4352 domain-containing protein" evidence="2">
    <location>
        <begin position="27"/>
        <end position="240"/>
    </location>
</feature>
<evidence type="ECO:0000256" key="2">
    <source>
        <dbReference type="SAM" id="SignalP"/>
    </source>
</evidence>
<evidence type="ECO:0000313" key="3">
    <source>
        <dbReference type="EMBL" id="RGB81890.1"/>
    </source>
</evidence>
<protein>
    <recommendedName>
        <fullName evidence="5">DUF4352 domain-containing protein</fullName>
    </recommendedName>
</protein>
<dbReference type="Pfam" id="PF16430">
    <property type="entry name" value="DUF5027"/>
    <property type="match status" value="1"/>
</dbReference>
<feature type="region of interest" description="Disordered" evidence="1">
    <location>
        <begin position="40"/>
        <end position="60"/>
    </location>
</feature>
<dbReference type="EMBL" id="QVEP01000003">
    <property type="protein sequence ID" value="RGB81890.1"/>
    <property type="molecule type" value="Genomic_DNA"/>
</dbReference>
<sequence length="240" mass="27534">MKSSKKKKTKIAVVILCMSILLSACSTENMIRLLSADKNIKDTSDDTSGQQMNYTEDDSTHHQIGDSFEVAAPTQDDQNNIGYICTVESVQYYSSVADEEIDQTKLEDSVEYYTDEEPQTVEKNEYKQYGIVLCKMKLKNINMPEDYNITECAFMSVDENKNVHLISMPVYFDAQEKNEEDGKEYHCEIPVGEEREIVIGWLVNFNQYPADSLYVQVPYGADDEWVNYVQLNLQTEGKQE</sequence>
<dbReference type="AlphaFoldDB" id="A0A3E2TSH7"/>
<accession>A0A3E2TSH7</accession>